<dbReference type="InterPro" id="IPR058240">
    <property type="entry name" value="rSAM_sf"/>
</dbReference>
<dbReference type="GO" id="GO:0003824">
    <property type="term" value="F:catalytic activity"/>
    <property type="evidence" value="ECO:0007669"/>
    <property type="project" value="InterPro"/>
</dbReference>
<dbReference type="PANTHER" id="PTHR43409">
    <property type="entry name" value="ANAEROBIC MAGNESIUM-PROTOPORPHYRIN IX MONOMETHYL ESTER CYCLASE-RELATED"/>
    <property type="match status" value="1"/>
</dbReference>
<dbReference type="GO" id="GO:0051539">
    <property type="term" value="F:4 iron, 4 sulfur cluster binding"/>
    <property type="evidence" value="ECO:0007669"/>
    <property type="project" value="UniProtKB-KW"/>
</dbReference>
<dbReference type="PANTHER" id="PTHR43409:SF7">
    <property type="entry name" value="BLL1977 PROTEIN"/>
    <property type="match status" value="1"/>
</dbReference>
<dbReference type="InterPro" id="IPR023404">
    <property type="entry name" value="rSAM_horseshoe"/>
</dbReference>
<dbReference type="PROSITE" id="PS51918">
    <property type="entry name" value="RADICAL_SAM"/>
    <property type="match status" value="1"/>
</dbReference>
<dbReference type="InterPro" id="IPR006638">
    <property type="entry name" value="Elp3/MiaA/NifB-like_rSAM"/>
</dbReference>
<keyword evidence="12" id="KW-1185">Reference proteome</keyword>
<keyword evidence="6" id="KW-0408">Iron</keyword>
<evidence type="ECO:0000256" key="8">
    <source>
        <dbReference type="SAM" id="MobiDB-lite"/>
    </source>
</evidence>
<reference evidence="11 12" key="1">
    <citation type="submission" date="2019-10" db="EMBL/GenBank/DDBJ databases">
        <title>Draft whole-genome sequence of the purple nonsulfur photosynthetic bacterium Roseospira navarrensis DSM 15114.</title>
        <authorList>
            <person name="Kyndt J.A."/>
            <person name="Meyer T.E."/>
        </authorList>
    </citation>
    <scope>NUCLEOTIDE SEQUENCE [LARGE SCALE GENOMIC DNA]</scope>
    <source>
        <strain evidence="11 12">DSM 15114</strain>
    </source>
</reference>
<dbReference type="SFLD" id="SFLDG01082">
    <property type="entry name" value="B12-binding_domain_containing"/>
    <property type="match status" value="1"/>
</dbReference>
<comment type="cofactor">
    <cofactor evidence="1">
        <name>[4Fe-4S] cluster</name>
        <dbReference type="ChEBI" id="CHEBI:49883"/>
    </cofactor>
</comment>
<evidence type="ECO:0000256" key="4">
    <source>
        <dbReference type="ARBA" id="ARBA00022691"/>
    </source>
</evidence>
<feature type="region of interest" description="Disordered" evidence="8">
    <location>
        <begin position="1"/>
        <end position="22"/>
    </location>
</feature>
<feature type="domain" description="B12-binding" evidence="9">
    <location>
        <begin position="83"/>
        <end position="216"/>
    </location>
</feature>
<evidence type="ECO:0000313" key="12">
    <source>
        <dbReference type="Proteomes" id="UP000434582"/>
    </source>
</evidence>
<dbReference type="CDD" id="cd01335">
    <property type="entry name" value="Radical_SAM"/>
    <property type="match status" value="1"/>
</dbReference>
<dbReference type="OrthoDB" id="9801424at2"/>
<dbReference type="InterPro" id="IPR006158">
    <property type="entry name" value="Cobalamin-bd"/>
</dbReference>
<evidence type="ECO:0000256" key="1">
    <source>
        <dbReference type="ARBA" id="ARBA00001966"/>
    </source>
</evidence>
<keyword evidence="3" id="KW-0808">Transferase</keyword>
<evidence type="ECO:0000256" key="2">
    <source>
        <dbReference type="ARBA" id="ARBA00022603"/>
    </source>
</evidence>
<evidence type="ECO:0000256" key="5">
    <source>
        <dbReference type="ARBA" id="ARBA00022723"/>
    </source>
</evidence>
<dbReference type="SMART" id="SM00729">
    <property type="entry name" value="Elp3"/>
    <property type="match status" value="1"/>
</dbReference>
<dbReference type="Proteomes" id="UP000434582">
    <property type="component" value="Unassembled WGS sequence"/>
</dbReference>
<dbReference type="EMBL" id="WIVE01000066">
    <property type="protein sequence ID" value="MQX38012.1"/>
    <property type="molecule type" value="Genomic_DNA"/>
</dbReference>
<proteinExistence type="predicted"/>
<dbReference type="InterPro" id="IPR007197">
    <property type="entry name" value="rSAM"/>
</dbReference>
<evidence type="ECO:0000259" key="10">
    <source>
        <dbReference type="PROSITE" id="PS51918"/>
    </source>
</evidence>
<dbReference type="AlphaFoldDB" id="A0A7X1ZID7"/>
<dbReference type="CDD" id="cd02068">
    <property type="entry name" value="radical_SAM_B12_BD"/>
    <property type="match status" value="1"/>
</dbReference>
<keyword evidence="4" id="KW-0949">S-adenosyl-L-methionine</keyword>
<dbReference type="SFLD" id="SFLDG01123">
    <property type="entry name" value="methyltransferase_(Class_B)"/>
    <property type="match status" value="1"/>
</dbReference>
<dbReference type="GO" id="GO:0046872">
    <property type="term" value="F:metal ion binding"/>
    <property type="evidence" value="ECO:0007669"/>
    <property type="project" value="UniProtKB-KW"/>
</dbReference>
<dbReference type="Pfam" id="PF04055">
    <property type="entry name" value="Radical_SAM"/>
    <property type="match status" value="1"/>
</dbReference>
<dbReference type="SFLD" id="SFLDS00029">
    <property type="entry name" value="Radical_SAM"/>
    <property type="match status" value="1"/>
</dbReference>
<dbReference type="InterPro" id="IPR034466">
    <property type="entry name" value="Methyltransferase_Class_B"/>
</dbReference>
<evidence type="ECO:0000259" key="9">
    <source>
        <dbReference type="PROSITE" id="PS51332"/>
    </source>
</evidence>
<dbReference type="Pfam" id="PF02310">
    <property type="entry name" value="B12-binding"/>
    <property type="match status" value="1"/>
</dbReference>
<keyword evidence="7" id="KW-0411">Iron-sulfur</keyword>
<gene>
    <name evidence="11" type="ORF">GHC57_15940</name>
</gene>
<evidence type="ECO:0000256" key="6">
    <source>
        <dbReference type="ARBA" id="ARBA00023004"/>
    </source>
</evidence>
<dbReference type="InterPro" id="IPR036724">
    <property type="entry name" value="Cobalamin-bd_sf"/>
</dbReference>
<comment type="caution">
    <text evidence="11">The sequence shown here is derived from an EMBL/GenBank/DDBJ whole genome shotgun (WGS) entry which is preliminary data.</text>
</comment>
<dbReference type="GO" id="GO:0031419">
    <property type="term" value="F:cobalamin binding"/>
    <property type="evidence" value="ECO:0007669"/>
    <property type="project" value="InterPro"/>
</dbReference>
<keyword evidence="5" id="KW-0479">Metal-binding</keyword>
<dbReference type="PROSITE" id="PS51332">
    <property type="entry name" value="B12_BINDING"/>
    <property type="match status" value="1"/>
</dbReference>
<dbReference type="SUPFAM" id="SSF52242">
    <property type="entry name" value="Cobalamin (vitamin B12)-binding domain"/>
    <property type="match status" value="1"/>
</dbReference>
<keyword evidence="2" id="KW-0489">Methyltransferase</keyword>
<sequence length="562" mass="63346">MGAPTCDRHHRGRGPDPVQWTPSCRSPGPSGFLNASGRSCVRIPWNRAFRKGTSAMRPDPVRPCASKDVLLLNAPRFNELIGKNPAIVEKHRGYNPPLGLLYLAGYLESHSEHRVSVLDAQPKGYTYPELARDLAGRSADVVGLTAMTFTLIDVVETCRVIRAVLPRAKIVLGGPHVHLFPAETIALDDVDFLVQGEGEIAFLDLLDKIDSPDLWPTVPGLVYRDEIGRVCNNGIATSTDKLDTLGFPARHKVDREDYRSLLGRKNVVTTMFTSRGCPFRCTFCDRPNSPVISGFRWRSASHIADEFEQCVAQGIDEAFIYDDTFTVRKDRVHDLCDEIIRRKIKFTWDVRAHVNTVDKDLLKHMSEAGCDRIHFGVEVGNDRMMKVIRKNTTVEKVRAAFAAAKAVRMETLGYFMVGQQTETADDLQDTLDLARSLNPTYAHFTIFCPYPGTQIYAQALEKGILKSDVWRDFVRNPAPDFELPVWEENFTRDELRKHLVMMYKSFYMRPGYVLRSMTRIRSSAELMRKARAGLSVFTMTPNQKLYKTVVQPVPGAAYPSNS</sequence>
<evidence type="ECO:0000256" key="3">
    <source>
        <dbReference type="ARBA" id="ARBA00022679"/>
    </source>
</evidence>
<feature type="domain" description="Radical SAM core" evidence="10">
    <location>
        <begin position="263"/>
        <end position="488"/>
    </location>
</feature>
<name>A0A7X1ZID7_9PROT</name>
<dbReference type="Gene3D" id="3.40.50.280">
    <property type="entry name" value="Cobalamin-binding domain"/>
    <property type="match status" value="1"/>
</dbReference>
<accession>A0A7X1ZID7</accession>
<dbReference type="Gene3D" id="3.80.30.20">
    <property type="entry name" value="tm_1862 like domain"/>
    <property type="match status" value="1"/>
</dbReference>
<dbReference type="SUPFAM" id="SSF102114">
    <property type="entry name" value="Radical SAM enzymes"/>
    <property type="match status" value="1"/>
</dbReference>
<evidence type="ECO:0000256" key="7">
    <source>
        <dbReference type="ARBA" id="ARBA00023014"/>
    </source>
</evidence>
<organism evidence="11 12">
    <name type="scientific">Roseospira navarrensis</name>
    <dbReference type="NCBI Taxonomy" id="140058"/>
    <lineage>
        <taxon>Bacteria</taxon>
        <taxon>Pseudomonadati</taxon>
        <taxon>Pseudomonadota</taxon>
        <taxon>Alphaproteobacteria</taxon>
        <taxon>Rhodospirillales</taxon>
        <taxon>Rhodospirillaceae</taxon>
        <taxon>Roseospira</taxon>
    </lineage>
</organism>
<evidence type="ECO:0000313" key="11">
    <source>
        <dbReference type="EMBL" id="MQX38012.1"/>
    </source>
</evidence>
<dbReference type="InterPro" id="IPR051198">
    <property type="entry name" value="BchE-like"/>
</dbReference>
<protein>
    <submittedName>
        <fullName evidence="11">Radical SAM protein</fullName>
    </submittedName>
</protein>